<dbReference type="Proteomes" id="UP001165101">
    <property type="component" value="Unassembled WGS sequence"/>
</dbReference>
<evidence type="ECO:0000313" key="1">
    <source>
        <dbReference type="EMBL" id="GMF00606.1"/>
    </source>
</evidence>
<sequence length="356" mass="39361">MEIMELSRKSSVIIPSTGKKVKRSYSFFNQTVNNEVFDEVEDENEDNYTGNSDILTNINTEVNAGQLPTVSSTAISSTPSTKMDKRLNINDIFTWPSTKGVLKASITYLLASIFVYCTPIANLLGSSDSKHLVCTTVVYFPSAKTKGAMLQSLLFAVFAIIFSFTISVSTMSLSAFYYNKDLPEVCYGIDLLSCCITLGLISFAKQYVNKPTFNTACSLAAISTISSIVKEGSKDGSIVPWKNLQSIFLIVSVGCLCSVFICYVFYPTSAELDLKRGLIDDMDQYAKLLKKISKAFLTSGDVDSKEINDLMADSKNNFGKLDTALEHSYYEMIPFGREKEYLLLSNLVQSSKKMIS</sequence>
<keyword evidence="2" id="KW-1185">Reference proteome</keyword>
<reference evidence="1" key="1">
    <citation type="submission" date="2023-04" db="EMBL/GenBank/DDBJ databases">
        <title>Candida boidinii NBRC 1967.</title>
        <authorList>
            <person name="Ichikawa N."/>
            <person name="Sato H."/>
            <person name="Tonouchi N."/>
        </authorList>
    </citation>
    <scope>NUCLEOTIDE SEQUENCE</scope>
    <source>
        <strain evidence="1">NBRC 1967</strain>
    </source>
</reference>
<comment type="caution">
    <text evidence="1">The sequence shown here is derived from an EMBL/GenBank/DDBJ whole genome shotgun (WGS) entry which is preliminary data.</text>
</comment>
<name>A0ACB5U3M0_CANBO</name>
<evidence type="ECO:0000313" key="2">
    <source>
        <dbReference type="Proteomes" id="UP001165101"/>
    </source>
</evidence>
<accession>A0ACB5U3M0</accession>
<protein>
    <submittedName>
        <fullName evidence="1">Unnamed protein product</fullName>
    </submittedName>
</protein>
<proteinExistence type="predicted"/>
<organism evidence="1 2">
    <name type="scientific">Candida boidinii</name>
    <name type="common">Yeast</name>
    <dbReference type="NCBI Taxonomy" id="5477"/>
    <lineage>
        <taxon>Eukaryota</taxon>
        <taxon>Fungi</taxon>
        <taxon>Dikarya</taxon>
        <taxon>Ascomycota</taxon>
        <taxon>Saccharomycotina</taxon>
        <taxon>Pichiomycetes</taxon>
        <taxon>Pichiales</taxon>
        <taxon>Pichiaceae</taxon>
        <taxon>Ogataea</taxon>
        <taxon>Ogataea/Candida clade</taxon>
    </lineage>
</organism>
<dbReference type="EMBL" id="BSXV01004491">
    <property type="protein sequence ID" value="GMF00606.1"/>
    <property type="molecule type" value="Genomic_DNA"/>
</dbReference>
<gene>
    <name evidence="1" type="ORF">Cboi01_000560100</name>
</gene>